<protein>
    <submittedName>
        <fullName evidence="1">Uncharacterized protein</fullName>
    </submittedName>
</protein>
<organism evidence="1">
    <name type="scientific">marine sediment metagenome</name>
    <dbReference type="NCBI Taxonomy" id="412755"/>
    <lineage>
        <taxon>unclassified sequences</taxon>
        <taxon>metagenomes</taxon>
        <taxon>ecological metagenomes</taxon>
    </lineage>
</organism>
<sequence>MDNEIAQRTGSIKGIYAELSRSAFAAWIRLQEASSEALSSRQKAAHEIGCSVRRSNQILSELAGKGYVRLEPSLKKFSPTRITLG</sequence>
<evidence type="ECO:0000313" key="1">
    <source>
        <dbReference type="EMBL" id="KKL80696.1"/>
    </source>
</evidence>
<reference evidence="1" key="1">
    <citation type="journal article" date="2015" name="Nature">
        <title>Complex archaea that bridge the gap between prokaryotes and eukaryotes.</title>
        <authorList>
            <person name="Spang A."/>
            <person name="Saw J.H."/>
            <person name="Jorgensen S.L."/>
            <person name="Zaremba-Niedzwiedzka K."/>
            <person name="Martijn J."/>
            <person name="Lind A.E."/>
            <person name="van Eijk R."/>
            <person name="Schleper C."/>
            <person name="Guy L."/>
            <person name="Ettema T.J."/>
        </authorList>
    </citation>
    <scope>NUCLEOTIDE SEQUENCE</scope>
</reference>
<gene>
    <name evidence="1" type="ORF">LCGC14_2002130</name>
</gene>
<feature type="non-terminal residue" evidence="1">
    <location>
        <position position="85"/>
    </location>
</feature>
<proteinExistence type="predicted"/>
<dbReference type="EMBL" id="LAZR01022777">
    <property type="protein sequence ID" value="KKL80696.1"/>
    <property type="molecule type" value="Genomic_DNA"/>
</dbReference>
<name>A0A0F9FQJ0_9ZZZZ</name>
<dbReference type="AlphaFoldDB" id="A0A0F9FQJ0"/>
<comment type="caution">
    <text evidence="1">The sequence shown here is derived from an EMBL/GenBank/DDBJ whole genome shotgun (WGS) entry which is preliminary data.</text>
</comment>
<accession>A0A0F9FQJ0</accession>